<dbReference type="RefSeq" id="WP_183316716.1">
    <property type="nucleotide sequence ID" value="NZ_JACIEN010000002.1"/>
</dbReference>
<protein>
    <submittedName>
        <fullName evidence="2">Uncharacterized protein</fullName>
    </submittedName>
</protein>
<dbReference type="AlphaFoldDB" id="A0A840C1I9"/>
<dbReference type="Proteomes" id="UP000577362">
    <property type="component" value="Unassembled WGS sequence"/>
</dbReference>
<comment type="caution">
    <text evidence="2">The sequence shown here is derived from an EMBL/GenBank/DDBJ whole genome shotgun (WGS) entry which is preliminary data.</text>
</comment>
<proteinExistence type="predicted"/>
<name>A0A840C1I9_9HYPH</name>
<dbReference type="EMBL" id="JACIEN010000002">
    <property type="protein sequence ID" value="MBB4017359.1"/>
    <property type="molecule type" value="Genomic_DNA"/>
</dbReference>
<feature type="region of interest" description="Disordered" evidence="1">
    <location>
        <begin position="131"/>
        <end position="168"/>
    </location>
</feature>
<reference evidence="2 3" key="1">
    <citation type="submission" date="2020-08" db="EMBL/GenBank/DDBJ databases">
        <title>Genomic Encyclopedia of Type Strains, Phase IV (KMG-IV): sequencing the most valuable type-strain genomes for metagenomic binning, comparative biology and taxonomic classification.</title>
        <authorList>
            <person name="Goeker M."/>
        </authorList>
    </citation>
    <scope>NUCLEOTIDE SEQUENCE [LARGE SCALE GENOMIC DNA]</scope>
    <source>
        <strain evidence="2 3">DSM 103737</strain>
    </source>
</reference>
<feature type="compositionally biased region" description="Basic and acidic residues" evidence="1">
    <location>
        <begin position="146"/>
        <end position="158"/>
    </location>
</feature>
<evidence type="ECO:0000313" key="3">
    <source>
        <dbReference type="Proteomes" id="UP000577362"/>
    </source>
</evidence>
<evidence type="ECO:0000256" key="1">
    <source>
        <dbReference type="SAM" id="MobiDB-lite"/>
    </source>
</evidence>
<accession>A0A840C1I9</accession>
<gene>
    <name evidence="2" type="ORF">GGR16_002388</name>
</gene>
<keyword evidence="3" id="KW-1185">Reference proteome</keyword>
<organism evidence="2 3">
    <name type="scientific">Chelatococcus caeni</name>
    <dbReference type="NCBI Taxonomy" id="1348468"/>
    <lineage>
        <taxon>Bacteria</taxon>
        <taxon>Pseudomonadati</taxon>
        <taxon>Pseudomonadota</taxon>
        <taxon>Alphaproteobacteria</taxon>
        <taxon>Hyphomicrobiales</taxon>
        <taxon>Chelatococcaceae</taxon>
        <taxon>Chelatococcus</taxon>
    </lineage>
</organism>
<sequence length="168" mass="18495">MPEAAKSNGFDAEKLKRWIGEIDRHKADMLSKQGEYMKYCRDKREMINKVFELAGNDGVPKRALKAHLKMRDLQAKAEAVLEGLEEEDQESVELIREALGGLSDLPLGQAAVQKAEETQTQKNVKALKKGIKGIVGMPGADDEGEDPRPRFLKNKDGSGDQPQPPAAA</sequence>
<evidence type="ECO:0000313" key="2">
    <source>
        <dbReference type="EMBL" id="MBB4017359.1"/>
    </source>
</evidence>